<dbReference type="Gene3D" id="3.40.630.30">
    <property type="match status" value="1"/>
</dbReference>
<proteinExistence type="predicted"/>
<keyword evidence="2" id="KW-0808">Transferase</keyword>
<dbReference type="InterPro" id="IPR016181">
    <property type="entry name" value="Acyl_CoA_acyltransferase"/>
</dbReference>
<dbReference type="InterPro" id="IPR000182">
    <property type="entry name" value="GNAT_dom"/>
</dbReference>
<evidence type="ECO:0000313" key="3">
    <source>
        <dbReference type="Proteomes" id="UP000199182"/>
    </source>
</evidence>
<dbReference type="RefSeq" id="WP_092639346.1">
    <property type="nucleotide sequence ID" value="NZ_FNID01000011.1"/>
</dbReference>
<dbReference type="SUPFAM" id="SSF55729">
    <property type="entry name" value="Acyl-CoA N-acyltransferases (Nat)"/>
    <property type="match status" value="1"/>
</dbReference>
<reference evidence="2 3" key="1">
    <citation type="submission" date="2016-10" db="EMBL/GenBank/DDBJ databases">
        <authorList>
            <person name="de Groot N.N."/>
        </authorList>
    </citation>
    <scope>NUCLEOTIDE SEQUENCE [LARGE SCALE GENOMIC DNA]</scope>
    <source>
        <strain evidence="2 3">CGMCC 1.5012</strain>
    </source>
</reference>
<dbReference type="OrthoDB" id="1862200at2"/>
<dbReference type="Pfam" id="PF12746">
    <property type="entry name" value="GNAT_acetyltran"/>
    <property type="match status" value="1"/>
</dbReference>
<gene>
    <name evidence="2" type="ORF">SAMN05192585_11187</name>
</gene>
<evidence type="ECO:0000313" key="2">
    <source>
        <dbReference type="EMBL" id="SDN11649.1"/>
    </source>
</evidence>
<dbReference type="AlphaFoldDB" id="A0A1G9YR22"/>
<accession>A0A1G9YR22</accession>
<sequence>MVHIVDDINEADFLRLARENPVYGAAMLANYAVYHRDDRYLSQWVICSEQNPPHLAVQLYQQSLTVCCADDDIDSELFAAFLSIVPEYRSIVAPKAFIESMPERVKAGRQLRHGKAMVLPHKSLQSLPEVPDGIQLIQPPNLQQLFKLLCECSSDYRQFADYNFWYTDLSFRLRHNLAKAAAVKQDGVYVSAACAFYLTGSAVIRDVCTLNGYQRRGYAKAVTAELTRALLKDNLQPLLFSVSQEADRLYQTVGFEPCSEWAGLYK</sequence>
<dbReference type="InterPro" id="IPR027365">
    <property type="entry name" value="GNAT_acetyltra_YdfB-like"/>
</dbReference>
<keyword evidence="3" id="KW-1185">Reference proteome</keyword>
<dbReference type="STRING" id="258515.SAMN05192585_11187"/>
<evidence type="ECO:0000259" key="1">
    <source>
        <dbReference type="PROSITE" id="PS51186"/>
    </source>
</evidence>
<dbReference type="PROSITE" id="PS51186">
    <property type="entry name" value="GNAT"/>
    <property type="match status" value="1"/>
</dbReference>
<protein>
    <submittedName>
        <fullName evidence="2">GNAT acetyltransferase</fullName>
    </submittedName>
</protein>
<feature type="domain" description="N-acetyltransferase" evidence="1">
    <location>
        <begin position="132"/>
        <end position="266"/>
    </location>
</feature>
<dbReference type="EMBL" id="FNID01000011">
    <property type="protein sequence ID" value="SDN11649.1"/>
    <property type="molecule type" value="Genomic_DNA"/>
</dbReference>
<dbReference type="Proteomes" id="UP000199182">
    <property type="component" value="Unassembled WGS sequence"/>
</dbReference>
<name>A0A1G9YR22_9FIRM</name>
<organism evidence="2 3">
    <name type="scientific">Acetanaerobacterium elongatum</name>
    <dbReference type="NCBI Taxonomy" id="258515"/>
    <lineage>
        <taxon>Bacteria</taxon>
        <taxon>Bacillati</taxon>
        <taxon>Bacillota</taxon>
        <taxon>Clostridia</taxon>
        <taxon>Eubacteriales</taxon>
        <taxon>Oscillospiraceae</taxon>
        <taxon>Acetanaerobacterium</taxon>
    </lineage>
</organism>
<dbReference type="GO" id="GO:0016747">
    <property type="term" value="F:acyltransferase activity, transferring groups other than amino-acyl groups"/>
    <property type="evidence" value="ECO:0007669"/>
    <property type="project" value="InterPro"/>
</dbReference>